<accession>A0A4Q1JIR1</accession>
<name>A0A4Q1JIR1_9BACT</name>
<dbReference type="Proteomes" id="UP000289703">
    <property type="component" value="Unassembled WGS sequence"/>
</dbReference>
<protein>
    <submittedName>
        <fullName evidence="2">Uncharacterized protein</fullName>
    </submittedName>
</protein>
<dbReference type="EMBL" id="SAXA01000025">
    <property type="protein sequence ID" value="RXQ87392.1"/>
    <property type="molecule type" value="Genomic_DNA"/>
</dbReference>
<dbReference type="AlphaFoldDB" id="A0A4Q1JIR1"/>
<gene>
    <name evidence="2" type="ORF">EO244_16425</name>
</gene>
<keyword evidence="1" id="KW-0812">Transmembrane</keyword>
<reference evidence="2 3" key="1">
    <citation type="submission" date="2019-01" db="EMBL/GenBank/DDBJ databases">
        <title>Ancylomarina salipaludis sp. nov., isolated from a salt marsh.</title>
        <authorList>
            <person name="Yoon J.-H."/>
        </authorList>
    </citation>
    <scope>NUCLEOTIDE SEQUENCE [LARGE SCALE GENOMIC DNA]</scope>
    <source>
        <strain evidence="2 3">SHSM-M15</strain>
    </source>
</reference>
<keyword evidence="3" id="KW-1185">Reference proteome</keyword>
<organism evidence="2 3">
    <name type="scientific">Ancylomarina salipaludis</name>
    <dbReference type="NCBI Taxonomy" id="2501299"/>
    <lineage>
        <taxon>Bacteria</taxon>
        <taxon>Pseudomonadati</taxon>
        <taxon>Bacteroidota</taxon>
        <taxon>Bacteroidia</taxon>
        <taxon>Marinilabiliales</taxon>
        <taxon>Marinifilaceae</taxon>
        <taxon>Ancylomarina</taxon>
    </lineage>
</organism>
<evidence type="ECO:0000313" key="2">
    <source>
        <dbReference type="EMBL" id="RXQ87392.1"/>
    </source>
</evidence>
<dbReference type="RefSeq" id="WP_129255773.1">
    <property type="nucleotide sequence ID" value="NZ_SAXA01000025.1"/>
</dbReference>
<feature type="transmembrane region" description="Helical" evidence="1">
    <location>
        <begin position="14"/>
        <end position="37"/>
    </location>
</feature>
<evidence type="ECO:0000256" key="1">
    <source>
        <dbReference type="SAM" id="Phobius"/>
    </source>
</evidence>
<evidence type="ECO:0000313" key="3">
    <source>
        <dbReference type="Proteomes" id="UP000289703"/>
    </source>
</evidence>
<sequence>MIVKPNYLKYSTRLFNGLIKIVLISAGWIAFVFLYDLGKYETYISLGVWGIMSLLFSISVLRRNKRYLGEIKLGKDECEFQVYEFDKPSEIIKTKTSETRIKIWELFFPITKSGRNYKLVIETKQGLTFKRIIEQYEIGNWDLDKFKETEKYYRDLKGI</sequence>
<feature type="transmembrane region" description="Helical" evidence="1">
    <location>
        <begin position="43"/>
        <end position="61"/>
    </location>
</feature>
<proteinExistence type="predicted"/>
<keyword evidence="1" id="KW-0472">Membrane</keyword>
<keyword evidence="1" id="KW-1133">Transmembrane helix</keyword>
<dbReference type="OrthoDB" id="1119012at2"/>
<comment type="caution">
    <text evidence="2">The sequence shown here is derived from an EMBL/GenBank/DDBJ whole genome shotgun (WGS) entry which is preliminary data.</text>
</comment>